<protein>
    <submittedName>
        <fullName evidence="1">Uncharacterized protein</fullName>
    </submittedName>
</protein>
<keyword evidence="2" id="KW-1185">Reference proteome</keyword>
<proteinExistence type="predicted"/>
<evidence type="ECO:0000313" key="2">
    <source>
        <dbReference type="Proteomes" id="UP000215506"/>
    </source>
</evidence>
<evidence type="ECO:0000313" key="1">
    <source>
        <dbReference type="EMBL" id="OXR40293.1"/>
    </source>
</evidence>
<dbReference type="RefSeq" id="WP_094028218.1">
    <property type="nucleotide sequence ID" value="NZ_NGAF01000035.1"/>
</dbReference>
<dbReference type="Proteomes" id="UP000215506">
    <property type="component" value="Unassembled WGS sequence"/>
</dbReference>
<name>A0A231GUI9_9NOCA</name>
<comment type="caution">
    <text evidence="1">The sequence shown here is derived from an EMBL/GenBank/DDBJ whole genome shotgun (WGS) entry which is preliminary data.</text>
</comment>
<dbReference type="EMBL" id="NGAF01000035">
    <property type="protein sequence ID" value="OXR40293.1"/>
    <property type="molecule type" value="Genomic_DNA"/>
</dbReference>
<dbReference type="AlphaFoldDB" id="A0A231GUI9"/>
<reference evidence="1 2" key="1">
    <citation type="submission" date="2017-07" db="EMBL/GenBank/DDBJ databases">
        <title>First draft Genome Sequence of Nocardia cerradoensis isolated from human infection.</title>
        <authorList>
            <person name="Carrasco G."/>
        </authorList>
    </citation>
    <scope>NUCLEOTIDE SEQUENCE [LARGE SCALE GENOMIC DNA]</scope>
    <source>
        <strain evidence="1 2">CNM20130759</strain>
    </source>
</reference>
<gene>
    <name evidence="1" type="ORF">B7C42_07631</name>
</gene>
<organism evidence="1 2">
    <name type="scientific">Nocardia cerradoensis</name>
    <dbReference type="NCBI Taxonomy" id="85688"/>
    <lineage>
        <taxon>Bacteria</taxon>
        <taxon>Bacillati</taxon>
        <taxon>Actinomycetota</taxon>
        <taxon>Actinomycetes</taxon>
        <taxon>Mycobacteriales</taxon>
        <taxon>Nocardiaceae</taxon>
        <taxon>Nocardia</taxon>
    </lineage>
</organism>
<sequence length="226" mass="24777">MPDTPGGAIPSPVPVPQRLAEAPVSAGMVVPYITMTHRDAAKPVWGAVNPARLQQIWQHSLCQVCGQRLDGPWVVVYIRPWDYLRGIGPEPALHPECGLYSTRICPMLAGHTDHYNRHPSRRPCGAPECSCRLWAPPNPEPGEGRGEGQPAEAWYEAWIAIEDYTLIRAPGSGHSMEMFGVELRPASRLRKLRKIRDAAPSDTGDQPLDLLAAIIATHTLFTGDGE</sequence>
<accession>A0A231GUI9</accession>